<organism evidence="2 3">
    <name type="scientific">Nocardia fusca</name>
    <dbReference type="NCBI Taxonomy" id="941183"/>
    <lineage>
        <taxon>Bacteria</taxon>
        <taxon>Bacillati</taxon>
        <taxon>Actinomycetota</taxon>
        <taxon>Actinomycetes</taxon>
        <taxon>Mycobacteriales</taxon>
        <taxon>Nocardiaceae</taxon>
        <taxon>Nocardia</taxon>
    </lineage>
</organism>
<evidence type="ECO:0000313" key="3">
    <source>
        <dbReference type="Proteomes" id="UP001551658"/>
    </source>
</evidence>
<reference evidence="2 3" key="1">
    <citation type="submission" date="2024-06" db="EMBL/GenBank/DDBJ databases">
        <title>The Natural Products Discovery Center: Release of the First 8490 Sequenced Strains for Exploring Actinobacteria Biosynthetic Diversity.</title>
        <authorList>
            <person name="Kalkreuter E."/>
            <person name="Kautsar S.A."/>
            <person name="Yang D."/>
            <person name="Bader C.D."/>
            <person name="Teijaro C.N."/>
            <person name="Fluegel L."/>
            <person name="Davis C.M."/>
            <person name="Simpson J.R."/>
            <person name="Lauterbach L."/>
            <person name="Steele A.D."/>
            <person name="Gui C."/>
            <person name="Meng S."/>
            <person name="Li G."/>
            <person name="Viehrig K."/>
            <person name="Ye F."/>
            <person name="Su P."/>
            <person name="Kiefer A.F."/>
            <person name="Nichols A."/>
            <person name="Cepeda A.J."/>
            <person name="Yan W."/>
            <person name="Fan B."/>
            <person name="Jiang Y."/>
            <person name="Adhikari A."/>
            <person name="Zheng C.-J."/>
            <person name="Schuster L."/>
            <person name="Cowan T.M."/>
            <person name="Smanski M.J."/>
            <person name="Chevrette M.G."/>
            <person name="De Carvalho L.P.S."/>
            <person name="Shen B."/>
        </authorList>
    </citation>
    <scope>NUCLEOTIDE SEQUENCE [LARGE SCALE GENOMIC DNA]</scope>
    <source>
        <strain evidence="2 3">NPDC050671</strain>
    </source>
</reference>
<feature type="transmembrane region" description="Helical" evidence="1">
    <location>
        <begin position="77"/>
        <end position="99"/>
    </location>
</feature>
<dbReference type="RefSeq" id="WP_357972856.1">
    <property type="nucleotide sequence ID" value="NZ_JBFAIH010000001.1"/>
</dbReference>
<keyword evidence="1" id="KW-0812">Transmembrane</keyword>
<proteinExistence type="predicted"/>
<dbReference type="InterPro" id="IPR058714">
    <property type="entry name" value="LpqS"/>
</dbReference>
<accession>A0ABV3F2B5</accession>
<evidence type="ECO:0000313" key="2">
    <source>
        <dbReference type="EMBL" id="MEV0361680.1"/>
    </source>
</evidence>
<dbReference type="EMBL" id="JBFAIH010000001">
    <property type="protein sequence ID" value="MEV0361680.1"/>
    <property type="molecule type" value="Genomic_DNA"/>
</dbReference>
<sequence length="131" mass="13495">MVLLLMAVLLIVPILHCTLDRVDEHAHAHSAGAVAALSVGSAQTDHPHGMSGPVGHHGDQHMIFCVEKSLLPSGGAIVAPLLWMVLIGVVTLATVTVMFSGGAQGIRGPPGTGLPALNGQAILTNFCISRR</sequence>
<gene>
    <name evidence="2" type="ORF">AB0H72_03165</name>
</gene>
<keyword evidence="1" id="KW-0472">Membrane</keyword>
<dbReference type="Proteomes" id="UP001551658">
    <property type="component" value="Unassembled WGS sequence"/>
</dbReference>
<dbReference type="Pfam" id="PF26327">
    <property type="entry name" value="LpqS"/>
    <property type="match status" value="1"/>
</dbReference>
<keyword evidence="1" id="KW-1133">Transmembrane helix</keyword>
<protein>
    <submittedName>
        <fullName evidence="2">Uncharacterized protein</fullName>
    </submittedName>
</protein>
<evidence type="ECO:0000256" key="1">
    <source>
        <dbReference type="SAM" id="Phobius"/>
    </source>
</evidence>
<name>A0ABV3F2B5_9NOCA</name>
<keyword evidence="3" id="KW-1185">Reference proteome</keyword>
<comment type="caution">
    <text evidence="2">The sequence shown here is derived from an EMBL/GenBank/DDBJ whole genome shotgun (WGS) entry which is preliminary data.</text>
</comment>